<dbReference type="PRINTS" id="PR01176">
    <property type="entry name" value="GABABRECEPTR"/>
</dbReference>
<reference evidence="17" key="1">
    <citation type="submission" date="2025-08" db="UniProtKB">
        <authorList>
            <consortium name="RefSeq"/>
        </authorList>
    </citation>
    <scope>IDENTIFICATION</scope>
</reference>
<keyword evidence="7 13" id="KW-0472">Membrane</keyword>
<feature type="transmembrane region" description="Helical" evidence="13">
    <location>
        <begin position="702"/>
        <end position="725"/>
    </location>
</feature>
<feature type="transmembrane region" description="Helical" evidence="13">
    <location>
        <begin position="737"/>
        <end position="762"/>
    </location>
</feature>
<evidence type="ECO:0000313" key="17">
    <source>
        <dbReference type="RefSeq" id="XP_022102284.1"/>
    </source>
</evidence>
<dbReference type="RefSeq" id="XP_022102284.1">
    <property type="nucleotide sequence ID" value="XM_022246592.1"/>
</dbReference>
<feature type="signal peptide" evidence="14">
    <location>
        <begin position="1"/>
        <end position="20"/>
    </location>
</feature>
<dbReference type="SUPFAM" id="SSF53822">
    <property type="entry name" value="Periplasmic binding protein-like I"/>
    <property type="match status" value="1"/>
</dbReference>
<evidence type="ECO:0000256" key="6">
    <source>
        <dbReference type="ARBA" id="ARBA00023040"/>
    </source>
</evidence>
<evidence type="ECO:0000256" key="2">
    <source>
        <dbReference type="ARBA" id="ARBA00022475"/>
    </source>
</evidence>
<evidence type="ECO:0000256" key="13">
    <source>
        <dbReference type="SAM" id="Phobius"/>
    </source>
</evidence>
<evidence type="ECO:0000256" key="4">
    <source>
        <dbReference type="ARBA" id="ARBA00022729"/>
    </source>
</evidence>
<protein>
    <recommendedName>
        <fullName evidence="11">Gamma-aminobutyric acid type B receptor subunit 2</fullName>
    </recommendedName>
</protein>
<sequence length="1047" mass="114911">MMENYCVLVVILLRASTPYAQQPTPNSSVTLTPQSAVDTITTVSLSLPPSTSAVLTDTMTSGTSGVQFTTTTTLQPGFTTGSVASTAAPSSSSTAALSEDVDLRWPLHIVGFFPISRDILHRGSSALLAANLALEHINNKADILPGYQLAMNWNDSFCNAGIATQALFEHINSGTKYHMLLGAGCSSVAQTISLAADLWNIIQVSYSASSPALSVRSQYKTFFRTNAADSQYNNARLAMIKRFNWTRVATLHENQEVFSTSINDFSALLANNGIDLITSESFTVDPEEQVKNLKSKGAWIIFGNFYENMARRVFCHAYREKLYGKHYAWFLPGGYQDKWWEEPDDSVSCSPEEMYKAIKGYISTENIPLSIYKDRITASGYTAREYEAIVDELFAAHENSTSFDANKAAASYAYDATWTIALTLNKSLSNFTNGLKDFHYENKKMREVFMDTLYNLQFEGVSGTVSFTRDGNREGLIEVRQMKDGTEKPIGRYSPQEEELILEGIEWQGGEAPKDETTETNITLYVPHTYVYVAAGFSSVGVTLVLVLALFMAVYRQRSVFGRTMPGYLGVMLFGCILLYGSVVLLGLDSSLVGEENFTIMCKLSSSTLTIGFACAYGVLFAKIYRAHKLLVTKANLWKPDPHGGHMARTMLIFFVVDIATLIVWIVAFPMESTTEIVENRLNEDENTLYNDLVEFCSKGDAVYFIVGLFVFHGLALLLGAFLAYETRELKILSLNDTFWTGIAIYCVVTLSVVSAPLSFILSNTPQISYAVIGALTWTAVTLTVLVIFVPKLVALRSTLGEKTDPDYRTDDEIYEEEVDEETKLRHKIDEVDRKIELVKKEINIRTSYGRQGIKRGCGLWCFGHFFGCNCGHLSSEVAEILASTRGEEDDSGEIRALSYDNKGLQVSDWHLDEASPVITLGAAAATAGEAASLGNGVAHSAPPESDSRDASDITVAVEAYHDPPNYSTAVAEKASRSAFTATKGKAGSTPSADDDKDSDADDRPGKETQGVCESPRAPPIGMKGQNATSDWIPGEHDGEDIESTMM</sequence>
<feature type="transmembrane region" description="Helical" evidence="13">
    <location>
        <begin position="567"/>
        <end position="588"/>
    </location>
</feature>
<keyword evidence="2" id="KW-1003">Cell membrane</keyword>
<comment type="subcellular location">
    <subcellularLocation>
        <location evidence="1">Cell membrane</location>
        <topology evidence="1">Multi-pass membrane protein</topology>
    </subcellularLocation>
</comment>
<keyword evidence="8" id="KW-0675">Receptor</keyword>
<feature type="domain" description="G-protein coupled receptors family 3 profile" evidence="15">
    <location>
        <begin position="576"/>
        <end position="796"/>
    </location>
</feature>
<evidence type="ECO:0000256" key="14">
    <source>
        <dbReference type="SAM" id="SignalP"/>
    </source>
</evidence>
<dbReference type="CDD" id="cd15047">
    <property type="entry name" value="7tmC_GABA-B-like"/>
    <property type="match status" value="1"/>
</dbReference>
<keyword evidence="5 13" id="KW-1133">Transmembrane helix</keyword>
<dbReference type="CDD" id="cd06366">
    <property type="entry name" value="PBP1_GABAb_receptor"/>
    <property type="match status" value="1"/>
</dbReference>
<feature type="transmembrane region" description="Helical" evidence="13">
    <location>
        <begin position="530"/>
        <end position="555"/>
    </location>
</feature>
<keyword evidence="9" id="KW-0325">Glycoprotein</keyword>
<accession>A0A8B7Z9D8</accession>
<feature type="transmembrane region" description="Helical" evidence="13">
    <location>
        <begin position="646"/>
        <end position="668"/>
    </location>
</feature>
<dbReference type="FunFam" id="3.40.50.2300:FF:000063">
    <property type="entry name" value="Gamma-aminobutyric acid type B receptor subunit"/>
    <property type="match status" value="1"/>
</dbReference>
<proteinExistence type="predicted"/>
<feature type="chain" id="PRO_5034137609" description="Gamma-aminobutyric acid type B receptor subunit 2" evidence="14">
    <location>
        <begin position="21"/>
        <end position="1047"/>
    </location>
</feature>
<dbReference type="InterPro" id="IPR002455">
    <property type="entry name" value="GPCR3_GABA-B"/>
</dbReference>
<evidence type="ECO:0000256" key="1">
    <source>
        <dbReference type="ARBA" id="ARBA00004651"/>
    </source>
</evidence>
<dbReference type="KEGG" id="aplc:110985516"/>
<evidence type="ECO:0000256" key="10">
    <source>
        <dbReference type="ARBA" id="ARBA00023224"/>
    </source>
</evidence>
<dbReference type="InterPro" id="IPR001828">
    <property type="entry name" value="ANF_lig-bd_rcpt"/>
</dbReference>
<evidence type="ECO:0000256" key="12">
    <source>
        <dbReference type="SAM" id="MobiDB-lite"/>
    </source>
</evidence>
<evidence type="ECO:0000313" key="16">
    <source>
        <dbReference type="Proteomes" id="UP000694845"/>
    </source>
</evidence>
<dbReference type="PRINTS" id="PR01177">
    <property type="entry name" value="GABAB1RECPTR"/>
</dbReference>
<dbReference type="Proteomes" id="UP000694845">
    <property type="component" value="Unplaced"/>
</dbReference>
<keyword evidence="10" id="KW-0807">Transducer</keyword>
<dbReference type="GO" id="GO:0007214">
    <property type="term" value="P:gamma-aminobutyric acid signaling pathway"/>
    <property type="evidence" value="ECO:0007669"/>
    <property type="project" value="TreeGrafter"/>
</dbReference>
<gene>
    <name evidence="17" type="primary">LOC110985516</name>
</gene>
<evidence type="ECO:0000259" key="15">
    <source>
        <dbReference type="PROSITE" id="PS50259"/>
    </source>
</evidence>
<evidence type="ECO:0000256" key="11">
    <source>
        <dbReference type="ARBA" id="ARBA00073785"/>
    </source>
</evidence>
<keyword evidence="4 14" id="KW-0732">Signal</keyword>
<organism evidence="16 17">
    <name type="scientific">Acanthaster planci</name>
    <name type="common">Crown-of-thorns starfish</name>
    <dbReference type="NCBI Taxonomy" id="133434"/>
    <lineage>
        <taxon>Eukaryota</taxon>
        <taxon>Metazoa</taxon>
        <taxon>Echinodermata</taxon>
        <taxon>Eleutherozoa</taxon>
        <taxon>Asterozoa</taxon>
        <taxon>Asteroidea</taxon>
        <taxon>Valvatacea</taxon>
        <taxon>Valvatida</taxon>
        <taxon>Acanthasteridae</taxon>
        <taxon>Acanthaster</taxon>
    </lineage>
</organism>
<dbReference type="PANTHER" id="PTHR10519:SF46">
    <property type="entry name" value="METABOTROPIC GABA-B RECEPTOR SUBTYPE 3, ISOFORM A"/>
    <property type="match status" value="1"/>
</dbReference>
<dbReference type="GO" id="GO:0038039">
    <property type="term" value="C:G protein-coupled receptor heterodimeric complex"/>
    <property type="evidence" value="ECO:0007669"/>
    <property type="project" value="TreeGrafter"/>
</dbReference>
<dbReference type="OMA" id="TIGFACA"/>
<keyword evidence="16" id="KW-1185">Reference proteome</keyword>
<dbReference type="InterPro" id="IPR017978">
    <property type="entry name" value="GPCR_3_C"/>
</dbReference>
<dbReference type="PANTHER" id="PTHR10519">
    <property type="entry name" value="GABA-B RECEPTOR"/>
    <property type="match status" value="1"/>
</dbReference>
<evidence type="ECO:0000256" key="8">
    <source>
        <dbReference type="ARBA" id="ARBA00023170"/>
    </source>
</evidence>
<dbReference type="PROSITE" id="PS50259">
    <property type="entry name" value="G_PROTEIN_RECEP_F3_4"/>
    <property type="match status" value="1"/>
</dbReference>
<feature type="compositionally biased region" description="Acidic residues" evidence="12">
    <location>
        <begin position="1038"/>
        <end position="1047"/>
    </location>
</feature>
<dbReference type="InterPro" id="IPR028082">
    <property type="entry name" value="Peripla_BP_I"/>
</dbReference>
<dbReference type="AlphaFoldDB" id="A0A8B7Z9D8"/>
<name>A0A8B7Z9D8_ACAPL</name>
<keyword evidence="3 13" id="KW-0812">Transmembrane</keyword>
<feature type="transmembrane region" description="Helical" evidence="13">
    <location>
        <begin position="768"/>
        <end position="790"/>
    </location>
</feature>
<keyword evidence="6" id="KW-0297">G-protein coupled receptor</keyword>
<dbReference type="GeneID" id="110985516"/>
<feature type="region of interest" description="Disordered" evidence="12">
    <location>
        <begin position="979"/>
        <end position="1047"/>
    </location>
</feature>
<dbReference type="Pfam" id="PF00003">
    <property type="entry name" value="7tm_3"/>
    <property type="match status" value="1"/>
</dbReference>
<evidence type="ECO:0000256" key="3">
    <source>
        <dbReference type="ARBA" id="ARBA00022692"/>
    </source>
</evidence>
<dbReference type="Gene3D" id="3.40.50.2300">
    <property type="match status" value="2"/>
</dbReference>
<evidence type="ECO:0000256" key="5">
    <source>
        <dbReference type="ARBA" id="ARBA00022989"/>
    </source>
</evidence>
<dbReference type="OrthoDB" id="10056676at2759"/>
<evidence type="ECO:0000256" key="9">
    <source>
        <dbReference type="ARBA" id="ARBA00023180"/>
    </source>
</evidence>
<dbReference type="GO" id="GO:0004965">
    <property type="term" value="F:G protein-coupled GABA receptor activity"/>
    <property type="evidence" value="ECO:0007669"/>
    <property type="project" value="InterPro"/>
</dbReference>
<evidence type="ECO:0000256" key="7">
    <source>
        <dbReference type="ARBA" id="ARBA00023136"/>
    </source>
</evidence>
<dbReference type="Pfam" id="PF01094">
    <property type="entry name" value="ANF_receptor"/>
    <property type="match status" value="1"/>
</dbReference>